<feature type="transmembrane region" description="Helical" evidence="7">
    <location>
        <begin position="147"/>
        <end position="165"/>
    </location>
</feature>
<dbReference type="Proteomes" id="UP000275408">
    <property type="component" value="Unassembled WGS sequence"/>
</dbReference>
<dbReference type="PRINTS" id="PR00171">
    <property type="entry name" value="SUGRTRNSPORT"/>
</dbReference>
<dbReference type="CDD" id="cd17358">
    <property type="entry name" value="MFS_GLUT6_8_Class3_like"/>
    <property type="match status" value="2"/>
</dbReference>
<evidence type="ECO:0000259" key="8">
    <source>
        <dbReference type="PROSITE" id="PS50850"/>
    </source>
</evidence>
<feature type="transmembrane region" description="Helical" evidence="7">
    <location>
        <begin position="286"/>
        <end position="310"/>
    </location>
</feature>
<evidence type="ECO:0000256" key="6">
    <source>
        <dbReference type="ARBA" id="ARBA00023180"/>
    </source>
</evidence>
<dbReference type="PANTHER" id="PTHR48021:SF1">
    <property type="entry name" value="GH07001P-RELATED"/>
    <property type="match status" value="1"/>
</dbReference>
<dbReference type="PROSITE" id="PS00217">
    <property type="entry name" value="SUGAR_TRANSPORT_2"/>
    <property type="match status" value="2"/>
</dbReference>
<feature type="transmembrane region" description="Helical" evidence="7">
    <location>
        <begin position="350"/>
        <end position="369"/>
    </location>
</feature>
<feature type="transmembrane region" description="Helical" evidence="7">
    <location>
        <begin position="826"/>
        <end position="850"/>
    </location>
</feature>
<dbReference type="GO" id="GO:0005886">
    <property type="term" value="C:plasma membrane"/>
    <property type="evidence" value="ECO:0007669"/>
    <property type="project" value="UniProtKB-SubCell"/>
</dbReference>
<keyword evidence="5 7" id="KW-0472">Membrane</keyword>
<dbReference type="InterPro" id="IPR036259">
    <property type="entry name" value="MFS_trans_sf"/>
</dbReference>
<dbReference type="PROSITE" id="PS00216">
    <property type="entry name" value="SUGAR_TRANSPORT_1"/>
    <property type="match status" value="2"/>
</dbReference>
<organism evidence="9 10">
    <name type="scientific">Pocillopora damicornis</name>
    <name type="common">Cauliflower coral</name>
    <name type="synonym">Millepora damicornis</name>
    <dbReference type="NCBI Taxonomy" id="46731"/>
    <lineage>
        <taxon>Eukaryota</taxon>
        <taxon>Metazoa</taxon>
        <taxon>Cnidaria</taxon>
        <taxon>Anthozoa</taxon>
        <taxon>Hexacorallia</taxon>
        <taxon>Scleractinia</taxon>
        <taxon>Astrocoeniina</taxon>
        <taxon>Pocilloporidae</taxon>
        <taxon>Pocillopora</taxon>
    </lineage>
</organism>
<dbReference type="STRING" id="46731.A0A3M6UK54"/>
<feature type="transmembrane region" description="Helical" evidence="7">
    <location>
        <begin position="526"/>
        <end position="551"/>
    </location>
</feature>
<feature type="transmembrane region" description="Helical" evidence="7">
    <location>
        <begin position="47"/>
        <end position="72"/>
    </location>
</feature>
<feature type="transmembrane region" description="Helical" evidence="7">
    <location>
        <begin position="92"/>
        <end position="112"/>
    </location>
</feature>
<feature type="domain" description="Major facilitator superfamily (MFS) profile" evidence="8">
    <location>
        <begin position="49"/>
        <end position="493"/>
    </location>
</feature>
<evidence type="ECO:0000313" key="10">
    <source>
        <dbReference type="Proteomes" id="UP000275408"/>
    </source>
</evidence>
<evidence type="ECO:0000256" key="5">
    <source>
        <dbReference type="ARBA" id="ARBA00023136"/>
    </source>
</evidence>
<feature type="non-terminal residue" evidence="9">
    <location>
        <position position="1"/>
    </location>
</feature>
<dbReference type="InterPro" id="IPR005829">
    <property type="entry name" value="Sugar_transporter_CS"/>
</dbReference>
<dbReference type="GO" id="GO:0051119">
    <property type="term" value="F:sugar transmembrane transporter activity"/>
    <property type="evidence" value="ECO:0007669"/>
    <property type="project" value="InterPro"/>
</dbReference>
<accession>A0A3M6UK54</accession>
<reference evidence="9 10" key="1">
    <citation type="journal article" date="2018" name="Sci. Rep.">
        <title>Comparative analysis of the Pocillopora damicornis genome highlights role of immune system in coral evolution.</title>
        <authorList>
            <person name="Cunning R."/>
            <person name="Bay R.A."/>
            <person name="Gillette P."/>
            <person name="Baker A.C."/>
            <person name="Traylor-Knowles N."/>
        </authorList>
    </citation>
    <scope>NUCLEOTIDE SEQUENCE [LARGE SCALE GENOMIC DNA]</scope>
    <source>
        <strain evidence="9">RSMAS</strain>
        <tissue evidence="9">Whole animal</tissue>
    </source>
</reference>
<dbReference type="InterPro" id="IPR005828">
    <property type="entry name" value="MFS_sugar_transport-like"/>
</dbReference>
<evidence type="ECO:0000256" key="4">
    <source>
        <dbReference type="ARBA" id="ARBA00022989"/>
    </source>
</evidence>
<keyword evidence="10" id="KW-1185">Reference proteome</keyword>
<evidence type="ECO:0000256" key="2">
    <source>
        <dbReference type="ARBA" id="ARBA00022475"/>
    </source>
</evidence>
<feature type="transmembrane region" description="Helical" evidence="7">
    <location>
        <begin position="598"/>
        <end position="621"/>
    </location>
</feature>
<evidence type="ECO:0000256" key="7">
    <source>
        <dbReference type="SAM" id="Phobius"/>
    </source>
</evidence>
<dbReference type="EMBL" id="RCHS01001351">
    <property type="protein sequence ID" value="RMX53992.1"/>
    <property type="molecule type" value="Genomic_DNA"/>
</dbReference>
<feature type="transmembrane region" description="Helical" evidence="7">
    <location>
        <begin position="657"/>
        <end position="675"/>
    </location>
</feature>
<feature type="transmembrane region" description="Helical" evidence="7">
    <location>
        <begin position="915"/>
        <end position="936"/>
    </location>
</feature>
<evidence type="ECO:0000313" key="9">
    <source>
        <dbReference type="EMBL" id="RMX53992.1"/>
    </source>
</evidence>
<feature type="transmembrane region" description="Helical" evidence="7">
    <location>
        <begin position="627"/>
        <end position="645"/>
    </location>
</feature>
<evidence type="ECO:0000256" key="3">
    <source>
        <dbReference type="ARBA" id="ARBA00022692"/>
    </source>
</evidence>
<feature type="transmembrane region" description="Helical" evidence="7">
    <location>
        <begin position="202"/>
        <end position="221"/>
    </location>
</feature>
<feature type="transmembrane region" description="Helical" evidence="7">
    <location>
        <begin position="403"/>
        <end position="427"/>
    </location>
</feature>
<name>A0A3M6UK54_POCDA</name>
<feature type="transmembrane region" description="Helical" evidence="7">
    <location>
        <begin position="877"/>
        <end position="903"/>
    </location>
</feature>
<protein>
    <recommendedName>
        <fullName evidence="8">Major facilitator superfamily (MFS) profile domain-containing protein</fullName>
    </recommendedName>
</protein>
<feature type="transmembrane region" description="Helical" evidence="7">
    <location>
        <begin position="470"/>
        <end position="489"/>
    </location>
</feature>
<comment type="caution">
    <text evidence="9">The sequence shown here is derived from an EMBL/GenBank/DDBJ whole genome shotgun (WGS) entry which is preliminary data.</text>
</comment>
<feature type="transmembrane region" description="Helical" evidence="7">
    <location>
        <begin position="571"/>
        <end position="591"/>
    </location>
</feature>
<dbReference type="Pfam" id="PF00083">
    <property type="entry name" value="Sugar_tr"/>
    <property type="match status" value="2"/>
</dbReference>
<comment type="subcellular location">
    <subcellularLocation>
        <location evidence="1">Cell membrane</location>
        <topology evidence="1">Multi-pass membrane protein</topology>
    </subcellularLocation>
</comment>
<dbReference type="PROSITE" id="PS50850">
    <property type="entry name" value="MFS"/>
    <property type="match status" value="2"/>
</dbReference>
<dbReference type="InterPro" id="IPR044775">
    <property type="entry name" value="MFS_ERD6/Tret1-like"/>
</dbReference>
<dbReference type="SUPFAM" id="SSF103473">
    <property type="entry name" value="MFS general substrate transporter"/>
    <property type="match status" value="2"/>
</dbReference>
<feature type="transmembrane region" description="Helical" evidence="7">
    <location>
        <begin position="798"/>
        <end position="819"/>
    </location>
</feature>
<feature type="domain" description="Major facilitator superfamily (MFS) profile" evidence="8">
    <location>
        <begin position="528"/>
        <end position="970"/>
    </location>
</feature>
<keyword evidence="3 7" id="KW-0812">Transmembrane</keyword>
<feature type="transmembrane region" description="Helical" evidence="7">
    <location>
        <begin position="439"/>
        <end position="458"/>
    </location>
</feature>
<keyword evidence="4 7" id="KW-1133">Transmembrane helix</keyword>
<dbReference type="NCBIfam" id="TIGR00879">
    <property type="entry name" value="SP"/>
    <property type="match status" value="2"/>
</dbReference>
<keyword evidence="6" id="KW-0325">Glycoprotein</keyword>
<feature type="transmembrane region" description="Helical" evidence="7">
    <location>
        <begin position="948"/>
        <end position="966"/>
    </location>
</feature>
<dbReference type="PANTHER" id="PTHR48021">
    <property type="match status" value="1"/>
</dbReference>
<proteinExistence type="predicted"/>
<dbReference type="InterPro" id="IPR050549">
    <property type="entry name" value="MFS_Trehalose_Transporter"/>
</dbReference>
<dbReference type="InterPro" id="IPR020846">
    <property type="entry name" value="MFS_dom"/>
</dbReference>
<feature type="transmembrane region" description="Helical" evidence="7">
    <location>
        <begin position="119"/>
        <end position="141"/>
    </location>
</feature>
<feature type="transmembrane region" description="Helical" evidence="7">
    <location>
        <begin position="177"/>
        <end position="196"/>
    </location>
</feature>
<dbReference type="OrthoDB" id="6339427at2759"/>
<gene>
    <name evidence="9" type="ORF">pdam_00014911</name>
</gene>
<feature type="transmembrane region" description="Helical" evidence="7">
    <location>
        <begin position="322"/>
        <end position="343"/>
    </location>
</feature>
<dbReference type="FunFam" id="1.20.1250.20:FF:000055">
    <property type="entry name" value="Facilitated trehalose transporter Tret1-2 homolog"/>
    <property type="match status" value="2"/>
</dbReference>
<sequence length="992" mass="107971">LWNCDLIVEESLSTAASEMGDLPNSFSHSLSIQSTGILRKERVGWTILATFIAAIGPVTFGYCVGYSSSALLDLQNENAPSDVRLSSEQASWFSSLLNVGAIVGSLIGGWAIDKFGRKGTIVLCAIPFEIGWLLISCAHHVSMFHAGRIITGLGIGVISLAYPVYVAEIATARLRGTLGAVNQLAIAAGILLSYSFGVLVHWRWLALIGAMLPALLVILMFPMPETPRWSLGNNRNSEAANALLWLRGPDFDVEEECCVIKASLDEDHQERLPWRDFLLPSMLKPLLISIGLMVFQQFSGVNAVIFNAASIFSNAGFSDAKLISITVGAVQFIGAGLGCLLMDKAGRRKILLMTGLVMCICHVVLGVYFEIYIPPTEKTPQADTLALLGSIHRSVPAKRISSLSITSLVVFNMFYALGWGPVAWLIMSEIFPQRARGQAGGIATLINWTCSFIVTQTYQSMADTLSIQGAYWFYAGCCFFAFIFVYFFLPETKGRTLEEMEAIHIHSPCSQSNEMSAIQDRVGRSILATFIAALGPVSFGFCLGYSSSALLDLQSPNAPSAVRLSDDQASWFSSLVTIGAIFGSVIGGWVIDKLGRKGTIMFCTIPFVLGWLLICFAQSVAMLYSGRIITGLGCGTISLTVPVYIAEISAARIRGTLGSVTNLAITVGLILAYVAGVFCHWRWLAFIGAIPPTLQVILMFPVPETPRWLLGKGRRSKALESLLWLRGPDADIEEECVTIRETIDRHEKFHLRELLSPEIAKPLAISVGLMAFQMLSGVDVVEFNAADIFATAGFSNGKLAAITVGLVQFVAAGLGCVLMDKVGRRILLWPAALGMCVSLVTLGVYFLIYIPPKDGGSTSDTVSMLSSISHSVPAKDISWLSILCIVLFNLMFSLAWGPVAWLVMAEINPLRVRGFACSLAALTNWSMAFVVTYTYNSMVNALTIQGTYWVYAGISFLGFLFVYFLLPETKGKTLEEIEAIFNKDKHNYERID</sequence>
<dbReference type="AlphaFoldDB" id="A0A3M6UK54"/>
<dbReference type="InterPro" id="IPR003663">
    <property type="entry name" value="Sugar/inositol_transpt"/>
</dbReference>
<dbReference type="Gene3D" id="1.20.1250.20">
    <property type="entry name" value="MFS general substrate transporter like domains"/>
    <property type="match status" value="2"/>
</dbReference>
<keyword evidence="2" id="KW-1003">Cell membrane</keyword>
<evidence type="ECO:0000256" key="1">
    <source>
        <dbReference type="ARBA" id="ARBA00004651"/>
    </source>
</evidence>